<keyword evidence="8" id="KW-0472">Membrane</keyword>
<dbReference type="EMBL" id="JACRSQ010000006">
    <property type="protein sequence ID" value="MBC8542990.1"/>
    <property type="molecule type" value="Genomic_DNA"/>
</dbReference>
<dbReference type="EC" id="3.5.1.28" evidence="3"/>
<dbReference type="InterPro" id="IPR002502">
    <property type="entry name" value="Amidase_domain"/>
</dbReference>
<keyword evidence="5" id="KW-0749">Sporulation</keyword>
<comment type="similarity">
    <text evidence="2">Belongs to the N-acetylmuramoyl-L-alanine amidase 2 family.</text>
</comment>
<evidence type="ECO:0000256" key="1">
    <source>
        <dbReference type="ARBA" id="ARBA00001561"/>
    </source>
</evidence>
<dbReference type="Proteomes" id="UP000657006">
    <property type="component" value="Unassembled WGS sequence"/>
</dbReference>
<dbReference type="PANTHER" id="PTHR30417">
    <property type="entry name" value="N-ACETYLMURAMOYL-L-ALANINE AMIDASE AMID"/>
    <property type="match status" value="1"/>
</dbReference>
<protein>
    <recommendedName>
        <fullName evidence="3">N-acetylmuramoyl-L-alanine amidase</fullName>
        <ecNumber evidence="3">3.5.1.28</ecNumber>
    </recommendedName>
</protein>
<keyword evidence="4" id="KW-0378">Hydrolase</keyword>
<evidence type="ECO:0000313" key="11">
    <source>
        <dbReference type="Proteomes" id="UP000657006"/>
    </source>
</evidence>
<dbReference type="SUPFAM" id="SSF55846">
    <property type="entry name" value="N-acetylmuramoyl-L-alanine amidase-like"/>
    <property type="match status" value="1"/>
</dbReference>
<dbReference type="GO" id="GO:0030420">
    <property type="term" value="P:establishment of competence for transformation"/>
    <property type="evidence" value="ECO:0007669"/>
    <property type="project" value="UniProtKB-KW"/>
</dbReference>
<dbReference type="GO" id="GO:0009253">
    <property type="term" value="P:peptidoglycan catabolic process"/>
    <property type="evidence" value="ECO:0007669"/>
    <property type="project" value="InterPro"/>
</dbReference>
<proteinExistence type="inferred from homology"/>
<comment type="catalytic activity">
    <reaction evidence="1">
        <text>Hydrolyzes the link between N-acetylmuramoyl residues and L-amino acid residues in certain cell-wall glycopeptides.</text>
        <dbReference type="EC" id="3.5.1.28"/>
    </reaction>
</comment>
<dbReference type="CDD" id="cd06583">
    <property type="entry name" value="PGRP"/>
    <property type="match status" value="1"/>
</dbReference>
<dbReference type="PANTHER" id="PTHR30417:SF11">
    <property type="entry name" value="N-ACETYLMURAMOYL-L-ALANINE AMIDASE XLYA"/>
    <property type="match status" value="1"/>
</dbReference>
<evidence type="ECO:0000256" key="2">
    <source>
        <dbReference type="ARBA" id="ARBA00007553"/>
    </source>
</evidence>
<evidence type="ECO:0000256" key="5">
    <source>
        <dbReference type="ARBA" id="ARBA00022969"/>
    </source>
</evidence>
<dbReference type="GO" id="GO:0009254">
    <property type="term" value="P:peptidoglycan turnover"/>
    <property type="evidence" value="ECO:0007669"/>
    <property type="project" value="TreeGrafter"/>
</dbReference>
<dbReference type="Gene3D" id="3.40.80.10">
    <property type="entry name" value="Peptidoglycan recognition protein-like"/>
    <property type="match status" value="1"/>
</dbReference>
<dbReference type="GO" id="GO:0008745">
    <property type="term" value="F:N-acetylmuramoyl-L-alanine amidase activity"/>
    <property type="evidence" value="ECO:0007669"/>
    <property type="project" value="UniProtKB-EC"/>
</dbReference>
<keyword evidence="11" id="KW-1185">Reference proteome</keyword>
<dbReference type="RefSeq" id="WP_177715195.1">
    <property type="nucleotide sequence ID" value="NZ_JACRSQ010000006.1"/>
</dbReference>
<sequence length="220" mass="25056">MTNAERRSKQRRKRKRQVKILRGMLTVAAVAILVLVVRLIQILNPNVIQEGETPDFIGAIPVHTKYIPEGYAGRPGTLREIRSVVIHETANTAKGTDSENHSRYLMNEAKSTKISWHYTVDDHEIYHHLPDQEIGYHAGTAEGNEEGIGVEICVNEDGDFEKALDNAAQLTAYLVKQYHLSLDDVYQHHEYSGKDCPHRIREEGRWDAFLEAVKHYMGTI</sequence>
<dbReference type="GO" id="GO:0071555">
    <property type="term" value="P:cell wall organization"/>
    <property type="evidence" value="ECO:0007669"/>
    <property type="project" value="UniProtKB-KW"/>
</dbReference>
<evidence type="ECO:0000259" key="9">
    <source>
        <dbReference type="SMART" id="SM00644"/>
    </source>
</evidence>
<accession>A0A926I176</accession>
<keyword evidence="7" id="KW-0961">Cell wall biogenesis/degradation</keyword>
<evidence type="ECO:0000256" key="6">
    <source>
        <dbReference type="ARBA" id="ARBA00023287"/>
    </source>
</evidence>
<evidence type="ECO:0000256" key="4">
    <source>
        <dbReference type="ARBA" id="ARBA00022801"/>
    </source>
</evidence>
<gene>
    <name evidence="10" type="ORF">H8730_05480</name>
</gene>
<keyword evidence="8" id="KW-1133">Transmembrane helix</keyword>
<reference evidence="10" key="1">
    <citation type="submission" date="2020-08" db="EMBL/GenBank/DDBJ databases">
        <title>Genome public.</title>
        <authorList>
            <person name="Liu C."/>
            <person name="Sun Q."/>
        </authorList>
    </citation>
    <scope>NUCLEOTIDE SEQUENCE</scope>
    <source>
        <strain evidence="10">NSJ-32</strain>
    </source>
</reference>
<evidence type="ECO:0000313" key="10">
    <source>
        <dbReference type="EMBL" id="MBC8542990.1"/>
    </source>
</evidence>
<dbReference type="InterPro" id="IPR051206">
    <property type="entry name" value="NAMLAA_amidase_2"/>
</dbReference>
<evidence type="ECO:0000256" key="7">
    <source>
        <dbReference type="ARBA" id="ARBA00023316"/>
    </source>
</evidence>
<evidence type="ECO:0000256" key="3">
    <source>
        <dbReference type="ARBA" id="ARBA00011901"/>
    </source>
</evidence>
<keyword evidence="8" id="KW-0812">Transmembrane</keyword>
<dbReference type="Pfam" id="PF01510">
    <property type="entry name" value="Amidase_2"/>
    <property type="match status" value="1"/>
</dbReference>
<dbReference type="InterPro" id="IPR036505">
    <property type="entry name" value="Amidase/PGRP_sf"/>
</dbReference>
<feature type="domain" description="N-acetylmuramoyl-L-alanine amidase" evidence="9">
    <location>
        <begin position="71"/>
        <end position="209"/>
    </location>
</feature>
<evidence type="ECO:0000256" key="8">
    <source>
        <dbReference type="SAM" id="Phobius"/>
    </source>
</evidence>
<dbReference type="AlphaFoldDB" id="A0A926I176"/>
<dbReference type="SMART" id="SM00644">
    <property type="entry name" value="Ami_2"/>
    <property type="match status" value="1"/>
</dbReference>
<organism evidence="10 11">
    <name type="scientific">Bianquea renquensis</name>
    <dbReference type="NCBI Taxonomy" id="2763661"/>
    <lineage>
        <taxon>Bacteria</taxon>
        <taxon>Bacillati</taxon>
        <taxon>Bacillota</taxon>
        <taxon>Clostridia</taxon>
        <taxon>Eubacteriales</taxon>
        <taxon>Bianqueaceae</taxon>
        <taxon>Bianquea</taxon>
    </lineage>
</organism>
<name>A0A926I176_9FIRM</name>
<comment type="caution">
    <text evidence="10">The sequence shown here is derived from an EMBL/GenBank/DDBJ whole genome shotgun (WGS) entry which is preliminary data.</text>
</comment>
<keyword evidence="6" id="KW-0178">Competence</keyword>
<dbReference type="GO" id="GO:0030435">
    <property type="term" value="P:sporulation resulting in formation of a cellular spore"/>
    <property type="evidence" value="ECO:0007669"/>
    <property type="project" value="UniProtKB-KW"/>
</dbReference>
<feature type="transmembrane region" description="Helical" evidence="8">
    <location>
        <begin position="20"/>
        <end position="40"/>
    </location>
</feature>